<dbReference type="InterPro" id="IPR036866">
    <property type="entry name" value="RibonucZ/Hydroxyglut_hydro"/>
</dbReference>
<evidence type="ECO:0000313" key="2">
    <source>
        <dbReference type="EMBL" id="GLY68090.1"/>
    </source>
</evidence>
<dbReference type="Pfam" id="PF13483">
    <property type="entry name" value="Lactamase_B_3"/>
    <property type="match status" value="1"/>
</dbReference>
<name>A0A9W6VGT7_9PSEU</name>
<feature type="signal peptide" evidence="1">
    <location>
        <begin position="1"/>
        <end position="24"/>
    </location>
</feature>
<evidence type="ECO:0000313" key="3">
    <source>
        <dbReference type="Proteomes" id="UP001165136"/>
    </source>
</evidence>
<dbReference type="Gene3D" id="3.60.15.10">
    <property type="entry name" value="Ribonuclease Z/Hydroxyacylglutathione hydrolase-like"/>
    <property type="match status" value="1"/>
</dbReference>
<proteinExistence type="predicted"/>
<dbReference type="PANTHER" id="PTHR43546">
    <property type="entry name" value="UPF0173 METAL-DEPENDENT HYDROLASE MJ1163-RELATED"/>
    <property type="match status" value="1"/>
</dbReference>
<gene>
    <name evidence="2" type="ORF">Atai01_47090</name>
</gene>
<keyword evidence="3" id="KW-1185">Reference proteome</keyword>
<protein>
    <submittedName>
        <fullName evidence="2">MBL fold metallo-hydrolase</fullName>
    </submittedName>
</protein>
<organism evidence="2 3">
    <name type="scientific">Amycolatopsis taiwanensis</name>
    <dbReference type="NCBI Taxonomy" id="342230"/>
    <lineage>
        <taxon>Bacteria</taxon>
        <taxon>Bacillati</taxon>
        <taxon>Actinomycetota</taxon>
        <taxon>Actinomycetes</taxon>
        <taxon>Pseudonocardiales</taxon>
        <taxon>Pseudonocardiaceae</taxon>
        <taxon>Amycolatopsis</taxon>
    </lineage>
</organism>
<comment type="caution">
    <text evidence="2">The sequence shown here is derived from an EMBL/GenBank/DDBJ whole genome shotgun (WGS) entry which is preliminary data.</text>
</comment>
<dbReference type="RefSeq" id="WP_285488203.1">
    <property type="nucleotide sequence ID" value="NZ_BSTI01000010.1"/>
</dbReference>
<accession>A0A9W6VGT7</accession>
<dbReference type="AlphaFoldDB" id="A0A9W6VGT7"/>
<dbReference type="EMBL" id="BSTI01000010">
    <property type="protein sequence ID" value="GLY68090.1"/>
    <property type="molecule type" value="Genomic_DNA"/>
</dbReference>
<dbReference type="SUPFAM" id="SSF56281">
    <property type="entry name" value="Metallo-hydrolase/oxidoreductase"/>
    <property type="match status" value="1"/>
</dbReference>
<reference evidence="2" key="1">
    <citation type="submission" date="2023-03" db="EMBL/GenBank/DDBJ databases">
        <title>Amycolatopsis taiwanensis NBRC 103393.</title>
        <authorList>
            <person name="Ichikawa N."/>
            <person name="Sato H."/>
            <person name="Tonouchi N."/>
        </authorList>
    </citation>
    <scope>NUCLEOTIDE SEQUENCE</scope>
    <source>
        <strain evidence="2">NBRC 103393</strain>
    </source>
</reference>
<dbReference type="PANTHER" id="PTHR43546:SF3">
    <property type="entry name" value="UPF0173 METAL-DEPENDENT HYDROLASE MJ1163"/>
    <property type="match status" value="1"/>
</dbReference>
<dbReference type="Proteomes" id="UP001165136">
    <property type="component" value="Unassembled WGS sequence"/>
</dbReference>
<feature type="chain" id="PRO_5040982864" evidence="1">
    <location>
        <begin position="25"/>
        <end position="333"/>
    </location>
</feature>
<sequence length="333" mass="36221">MLRTTMAAGLAGAAALATAGTAQATTSNAMAPVPNGGTGVRLRWLGIAGWEMVFDGHRLLVDPYLTRQQYAGPDGTADLQRPLEVNKRIIDWVLSEHVTGAPEFILATHGHWDHLADVPTLLNHPKWNGRRIRVLGGETHLNLVRAMGIPAAREADLVLVTGGEYLRYPLRSPEKPRPDYTIEVFRSLHSQLGSYGFAPAGTLTSRPKKPATIGELVEGGTLGYQITVADRLRVMFLSGTANFAEREVAGARPDVLVLGASGNAGVHDYFERALQALGWPRIVIPCHHDDMVTALDNPEVHNTVNREVVATLQGILGNRGRVLDPRHLEQFEL</sequence>
<dbReference type="InterPro" id="IPR050114">
    <property type="entry name" value="UPF0173_UPF0282_UlaG_hydrolase"/>
</dbReference>
<dbReference type="CDD" id="cd06262">
    <property type="entry name" value="metallo-hydrolase-like_MBL-fold"/>
    <property type="match status" value="1"/>
</dbReference>
<evidence type="ECO:0000256" key="1">
    <source>
        <dbReference type="SAM" id="SignalP"/>
    </source>
</evidence>
<keyword evidence="1" id="KW-0732">Signal</keyword>